<protein>
    <submittedName>
        <fullName evidence="7">O-antigen ligase family protein</fullName>
    </submittedName>
</protein>
<dbReference type="EMBL" id="JBHSCL010000009">
    <property type="protein sequence ID" value="MFC4221697.1"/>
    <property type="molecule type" value="Genomic_DNA"/>
</dbReference>
<feature type="transmembrane region" description="Helical" evidence="5">
    <location>
        <begin position="229"/>
        <end position="250"/>
    </location>
</feature>
<feature type="transmembrane region" description="Helical" evidence="5">
    <location>
        <begin position="65"/>
        <end position="84"/>
    </location>
</feature>
<sequence length="414" mass="48393">MSISTRIMKLNIIPHLEKNALAFAIYLFAFSFSLTPFFSSMSLLLFSATSLFYLKIKLPKRSDLLFLLSYSFIFLMYLVGIFFTDFQNRALELIVRTSPILFVPFLLLFTKASIKINYFKLKLCFISGVFVSCLISIIYGIFRVLRDGDLQHILYFEFAGILDLHPLYYSIYIITALVFLNKIVFKPFYKAFGYFVFGTSILLLQSKLGILILVFVLGHFVYISVKRKHYTYLFIGITSLCFIFFSAFAFDGNRLNELFSSRERNELGTSREDGVTQRIWLWETATKQLQENPLFGFGLGSKKDMFKWKVEKDILMNNYDWPTIRAMKLISTWNLHNNYLQICYEFGILGLIYFLASILVCIRLAMLRSKPLFLSVYTLILALLFVEVALNRQMGIYFYAFIPPLLFWEPKVRQ</sequence>
<dbReference type="Proteomes" id="UP001595841">
    <property type="component" value="Unassembled WGS sequence"/>
</dbReference>
<accession>A0ABV8PS26</accession>
<dbReference type="GO" id="GO:0016874">
    <property type="term" value="F:ligase activity"/>
    <property type="evidence" value="ECO:0007669"/>
    <property type="project" value="UniProtKB-KW"/>
</dbReference>
<evidence type="ECO:0000256" key="4">
    <source>
        <dbReference type="ARBA" id="ARBA00023136"/>
    </source>
</evidence>
<organism evidence="7 8">
    <name type="scientific">Flagellimonas marina</name>
    <dbReference type="NCBI Taxonomy" id="1775168"/>
    <lineage>
        <taxon>Bacteria</taxon>
        <taxon>Pseudomonadati</taxon>
        <taxon>Bacteroidota</taxon>
        <taxon>Flavobacteriia</taxon>
        <taxon>Flavobacteriales</taxon>
        <taxon>Flavobacteriaceae</taxon>
        <taxon>Flagellimonas</taxon>
    </lineage>
</organism>
<reference evidence="8" key="1">
    <citation type="journal article" date="2019" name="Int. J. Syst. Evol. Microbiol.">
        <title>The Global Catalogue of Microorganisms (GCM) 10K type strain sequencing project: providing services to taxonomists for standard genome sequencing and annotation.</title>
        <authorList>
            <consortium name="The Broad Institute Genomics Platform"/>
            <consortium name="The Broad Institute Genome Sequencing Center for Infectious Disease"/>
            <person name="Wu L."/>
            <person name="Ma J."/>
        </authorList>
    </citation>
    <scope>NUCLEOTIDE SEQUENCE [LARGE SCALE GENOMIC DNA]</scope>
    <source>
        <strain evidence="8">CGMCC 1.15774</strain>
    </source>
</reference>
<feature type="transmembrane region" description="Helical" evidence="5">
    <location>
        <begin position="372"/>
        <end position="390"/>
    </location>
</feature>
<keyword evidence="2 5" id="KW-0812">Transmembrane</keyword>
<evidence type="ECO:0000256" key="5">
    <source>
        <dbReference type="SAM" id="Phobius"/>
    </source>
</evidence>
<dbReference type="InterPro" id="IPR007016">
    <property type="entry name" value="O-antigen_ligase-rel_domated"/>
</dbReference>
<comment type="caution">
    <text evidence="7">The sequence shown here is derived from an EMBL/GenBank/DDBJ whole genome shotgun (WGS) entry which is preliminary data.</text>
</comment>
<feature type="transmembrane region" description="Helical" evidence="5">
    <location>
        <begin position="90"/>
        <end position="109"/>
    </location>
</feature>
<comment type="subcellular location">
    <subcellularLocation>
        <location evidence="1">Membrane</location>
        <topology evidence="1">Multi-pass membrane protein</topology>
    </subcellularLocation>
</comment>
<feature type="transmembrane region" description="Helical" evidence="5">
    <location>
        <begin position="121"/>
        <end position="142"/>
    </location>
</feature>
<dbReference type="InterPro" id="IPR051533">
    <property type="entry name" value="WaaL-like"/>
</dbReference>
<dbReference type="PANTHER" id="PTHR37422">
    <property type="entry name" value="TEICHURONIC ACID BIOSYNTHESIS PROTEIN TUAE"/>
    <property type="match status" value="1"/>
</dbReference>
<keyword evidence="4 5" id="KW-0472">Membrane</keyword>
<keyword evidence="3 5" id="KW-1133">Transmembrane helix</keyword>
<evidence type="ECO:0000313" key="7">
    <source>
        <dbReference type="EMBL" id="MFC4221697.1"/>
    </source>
</evidence>
<dbReference type="Pfam" id="PF04932">
    <property type="entry name" value="Wzy_C"/>
    <property type="match status" value="1"/>
</dbReference>
<feature type="transmembrane region" description="Helical" evidence="5">
    <location>
        <begin position="192"/>
        <end position="223"/>
    </location>
</feature>
<feature type="transmembrane region" description="Helical" evidence="5">
    <location>
        <begin position="20"/>
        <end position="53"/>
    </location>
</feature>
<dbReference type="PANTHER" id="PTHR37422:SF13">
    <property type="entry name" value="LIPOPOLYSACCHARIDE BIOSYNTHESIS PROTEIN PA4999-RELATED"/>
    <property type="match status" value="1"/>
</dbReference>
<evidence type="ECO:0000256" key="3">
    <source>
        <dbReference type="ARBA" id="ARBA00022989"/>
    </source>
</evidence>
<feature type="domain" description="O-antigen ligase-related" evidence="6">
    <location>
        <begin position="195"/>
        <end position="355"/>
    </location>
</feature>
<evidence type="ECO:0000313" key="8">
    <source>
        <dbReference type="Proteomes" id="UP001595841"/>
    </source>
</evidence>
<keyword evidence="7" id="KW-0436">Ligase</keyword>
<gene>
    <name evidence="7" type="ORF">ACFOWS_16205</name>
</gene>
<evidence type="ECO:0000256" key="2">
    <source>
        <dbReference type="ARBA" id="ARBA00022692"/>
    </source>
</evidence>
<feature type="transmembrane region" description="Helical" evidence="5">
    <location>
        <begin position="154"/>
        <end position="180"/>
    </location>
</feature>
<feature type="transmembrane region" description="Helical" evidence="5">
    <location>
        <begin position="346"/>
        <end position="366"/>
    </location>
</feature>
<keyword evidence="8" id="KW-1185">Reference proteome</keyword>
<name>A0ABV8PS26_9FLAO</name>
<evidence type="ECO:0000259" key="6">
    <source>
        <dbReference type="Pfam" id="PF04932"/>
    </source>
</evidence>
<evidence type="ECO:0000256" key="1">
    <source>
        <dbReference type="ARBA" id="ARBA00004141"/>
    </source>
</evidence>
<proteinExistence type="predicted"/>